<comment type="caution">
    <text evidence="2">The sequence shown here is derived from an EMBL/GenBank/DDBJ whole genome shotgun (WGS) entry which is preliminary data.</text>
</comment>
<proteinExistence type="predicted"/>
<keyword evidence="3" id="KW-1185">Reference proteome</keyword>
<feature type="transmembrane region" description="Helical" evidence="1">
    <location>
        <begin position="22"/>
        <end position="40"/>
    </location>
</feature>
<keyword evidence="1" id="KW-0472">Membrane</keyword>
<evidence type="ECO:0000313" key="2">
    <source>
        <dbReference type="EMBL" id="KFB00978.1"/>
    </source>
</evidence>
<dbReference type="RefSeq" id="WP_036123064.1">
    <property type="nucleotide sequence ID" value="NZ_BMET01000004.1"/>
</dbReference>
<gene>
    <name evidence="2" type="ORF">IA57_11115</name>
</gene>
<accession>A0A084TJU2</accession>
<dbReference type="STRING" id="1197477.IA57_11115"/>
<sequence length="120" mass="13157">METQNQPPTHQSTAVDNSGKNIAIIAYITVIGLVLAFVMNQDKKHPLAQYHIVQALGLAVTGLSLGIIGMLPILGWLISILGSFALIFLWIMGLINAINENQKPLPVLGKYYEKWFASLL</sequence>
<dbReference type="Proteomes" id="UP000028521">
    <property type="component" value="Unassembled WGS sequence"/>
</dbReference>
<evidence type="ECO:0000313" key="3">
    <source>
        <dbReference type="Proteomes" id="UP000028521"/>
    </source>
</evidence>
<dbReference type="EMBL" id="JPFK01000007">
    <property type="protein sequence ID" value="KFB00978.1"/>
    <property type="molecule type" value="Genomic_DNA"/>
</dbReference>
<evidence type="ECO:0000256" key="1">
    <source>
        <dbReference type="SAM" id="Phobius"/>
    </source>
</evidence>
<dbReference type="AlphaFoldDB" id="A0A084TJU2"/>
<feature type="transmembrane region" description="Helical" evidence="1">
    <location>
        <begin position="77"/>
        <end position="98"/>
    </location>
</feature>
<evidence type="ECO:0008006" key="4">
    <source>
        <dbReference type="Google" id="ProtNLM"/>
    </source>
</evidence>
<protein>
    <recommendedName>
        <fullName evidence="4">Import component protein</fullName>
    </recommendedName>
</protein>
<dbReference type="eggNOG" id="COG4818">
    <property type="taxonomic scope" value="Bacteria"/>
</dbReference>
<organism evidence="2 3">
    <name type="scientific">Mangrovimonas yunxiaonensis</name>
    <dbReference type="NCBI Taxonomy" id="1197477"/>
    <lineage>
        <taxon>Bacteria</taxon>
        <taxon>Pseudomonadati</taxon>
        <taxon>Bacteroidota</taxon>
        <taxon>Flavobacteriia</taxon>
        <taxon>Flavobacteriales</taxon>
        <taxon>Flavobacteriaceae</taxon>
        <taxon>Mangrovimonas</taxon>
    </lineage>
</organism>
<reference evidence="3" key="2">
    <citation type="submission" date="2014-07" db="EMBL/GenBank/DDBJ databases">
        <title>Genome sequence of Mangrovimonas yunxiaonensis.</title>
        <authorList>
            <person name="Li Y."/>
            <person name="Zheng T."/>
        </authorList>
    </citation>
    <scope>NUCLEOTIDE SEQUENCE [LARGE SCALE GENOMIC DNA]</scope>
    <source>
        <strain evidence="3">LY01</strain>
    </source>
</reference>
<keyword evidence="1" id="KW-0812">Transmembrane</keyword>
<reference evidence="2 3" key="1">
    <citation type="journal article" date="2014" name="Genome Announc.">
        <title>Draft Genome Sequence of the Algicidal Bacterium Mangrovimonas yunxiaonensis Strain LY01.</title>
        <authorList>
            <person name="Li Y."/>
            <person name="Zhu H."/>
            <person name="Li C."/>
            <person name="Zhang H."/>
            <person name="Chen Z."/>
            <person name="Zheng W."/>
            <person name="Xu H."/>
            <person name="Zheng T."/>
        </authorList>
    </citation>
    <scope>NUCLEOTIDE SEQUENCE [LARGE SCALE GENOMIC DNA]</scope>
    <source>
        <strain evidence="2 3">LY01</strain>
    </source>
</reference>
<feature type="transmembrane region" description="Helical" evidence="1">
    <location>
        <begin position="52"/>
        <end position="71"/>
    </location>
</feature>
<name>A0A084TJU2_9FLAO</name>
<dbReference type="OrthoDB" id="6400719at2"/>
<keyword evidence="1" id="KW-1133">Transmembrane helix</keyword>